<reference evidence="2" key="2">
    <citation type="submission" date="2023-07" db="EMBL/GenBank/DDBJ databases">
        <title>Acinetobacter oleivorans assembled AC1583.</title>
        <authorList>
            <person name="Yeo C.C."/>
        </authorList>
    </citation>
    <scope>NUCLEOTIDE SEQUENCE [LARGE SCALE GENOMIC DNA]</scope>
    <source>
        <strain evidence="2">AC1583</strain>
    </source>
</reference>
<dbReference type="GeneID" id="45232440"/>
<evidence type="ECO:0000313" key="1">
    <source>
        <dbReference type="EMBL" id="MBE2166641.1"/>
    </source>
</evidence>
<protein>
    <submittedName>
        <fullName evidence="1">Uncharacterized protein</fullName>
    </submittedName>
</protein>
<evidence type="ECO:0000313" key="2">
    <source>
        <dbReference type="Proteomes" id="UP000619170"/>
    </source>
</evidence>
<gene>
    <name evidence="1" type="ORF">IIQ43_19160</name>
</gene>
<dbReference type="Proteomes" id="UP000619170">
    <property type="component" value="Unassembled WGS sequence"/>
</dbReference>
<sequence length="52" mass="6177">MEPLKVYFFSAKKYNSLLAFYKKIIHSSESDTFDKLSNNLQGEFFELDLLYC</sequence>
<proteinExistence type="predicted"/>
<comment type="caution">
    <text evidence="1">The sequence shown here is derived from an EMBL/GenBank/DDBJ whole genome shotgun (WGS) entry which is preliminary data.</text>
</comment>
<name>A0ABR9NPG8_9GAMM</name>
<keyword evidence="2" id="KW-1185">Reference proteome</keyword>
<accession>A0ABR9NPG8</accession>
<organism evidence="1 2">
    <name type="scientific">Acinetobacter oleivorans</name>
    <dbReference type="NCBI Taxonomy" id="1148157"/>
    <lineage>
        <taxon>Bacteria</taxon>
        <taxon>Pseudomonadati</taxon>
        <taxon>Pseudomonadota</taxon>
        <taxon>Gammaproteobacteria</taxon>
        <taxon>Moraxellales</taxon>
        <taxon>Moraxellaceae</taxon>
        <taxon>Acinetobacter</taxon>
    </lineage>
</organism>
<dbReference type="EMBL" id="JADAZL010000016">
    <property type="protein sequence ID" value="MBE2166641.1"/>
    <property type="molecule type" value="Genomic_DNA"/>
</dbReference>
<reference evidence="1 2" key="1">
    <citation type="submission" date="2020-10" db="EMBL/GenBank/DDBJ databases">
        <authorList>
            <person name="Mohd Rani F."/>
        </authorList>
    </citation>
    <scope>NUCLEOTIDE SEQUENCE [LARGE SCALE GENOMIC DNA]</scope>
    <source>
        <strain evidence="1 2">AC1583</strain>
    </source>
</reference>
<dbReference type="RefSeq" id="WP_081399114.1">
    <property type="nucleotide sequence ID" value="NZ_BBSS01000007.1"/>
</dbReference>